<accession>A0A9Q1RFH7</accession>
<dbReference type="AlphaFoldDB" id="A0A9Q1RFH7"/>
<name>A0A9Q1RFH7_9SOLA</name>
<sequence>MKRSKSHFRKPRNYLQNSNMMSFRALCYPSGEGRSFQDEVAQEAINSPAPSVSLGHVTATSNEATGLLRNDLALSGEFITVFQSLKASPMVTDVLRHPTFWDLTFITALL</sequence>
<organism evidence="1 2">
    <name type="scientific">Anisodus acutangulus</name>
    <dbReference type="NCBI Taxonomy" id="402998"/>
    <lineage>
        <taxon>Eukaryota</taxon>
        <taxon>Viridiplantae</taxon>
        <taxon>Streptophyta</taxon>
        <taxon>Embryophyta</taxon>
        <taxon>Tracheophyta</taxon>
        <taxon>Spermatophyta</taxon>
        <taxon>Magnoliopsida</taxon>
        <taxon>eudicotyledons</taxon>
        <taxon>Gunneridae</taxon>
        <taxon>Pentapetalae</taxon>
        <taxon>asterids</taxon>
        <taxon>lamiids</taxon>
        <taxon>Solanales</taxon>
        <taxon>Solanaceae</taxon>
        <taxon>Solanoideae</taxon>
        <taxon>Hyoscyameae</taxon>
        <taxon>Anisodus</taxon>
    </lineage>
</organism>
<keyword evidence="2" id="KW-1185">Reference proteome</keyword>
<dbReference type="EMBL" id="JAJAGQ010000009">
    <property type="protein sequence ID" value="KAJ8553569.1"/>
    <property type="molecule type" value="Genomic_DNA"/>
</dbReference>
<comment type="caution">
    <text evidence="1">The sequence shown here is derived from an EMBL/GenBank/DDBJ whole genome shotgun (WGS) entry which is preliminary data.</text>
</comment>
<reference evidence="2" key="1">
    <citation type="journal article" date="2023" name="Proc. Natl. Acad. Sci. U.S.A.">
        <title>Genomic and structural basis for evolution of tropane alkaloid biosynthesis.</title>
        <authorList>
            <person name="Wanga Y.-J."/>
            <person name="Taina T."/>
            <person name="Yua J.-Y."/>
            <person name="Lia J."/>
            <person name="Xua B."/>
            <person name="Chenc J."/>
            <person name="D'Auriad J.C."/>
            <person name="Huanga J.-P."/>
            <person name="Huanga S.-X."/>
        </authorList>
    </citation>
    <scope>NUCLEOTIDE SEQUENCE [LARGE SCALE GENOMIC DNA]</scope>
    <source>
        <strain evidence="2">cv. KIB-2019</strain>
    </source>
</reference>
<evidence type="ECO:0000313" key="2">
    <source>
        <dbReference type="Proteomes" id="UP001152561"/>
    </source>
</evidence>
<dbReference type="Proteomes" id="UP001152561">
    <property type="component" value="Unassembled WGS sequence"/>
</dbReference>
<protein>
    <submittedName>
        <fullName evidence="1">Uncharacterized protein</fullName>
    </submittedName>
</protein>
<evidence type="ECO:0000313" key="1">
    <source>
        <dbReference type="EMBL" id="KAJ8553569.1"/>
    </source>
</evidence>
<proteinExistence type="predicted"/>
<gene>
    <name evidence="1" type="ORF">K7X08_024247</name>
</gene>